<proteinExistence type="predicted"/>
<feature type="compositionally biased region" description="Polar residues" evidence="1">
    <location>
        <begin position="361"/>
        <end position="373"/>
    </location>
</feature>
<protein>
    <submittedName>
        <fullName evidence="4">Reverse transcriptase domain-containing protein</fullName>
    </submittedName>
</protein>
<evidence type="ECO:0000256" key="1">
    <source>
        <dbReference type="SAM" id="MobiDB-lite"/>
    </source>
</evidence>
<evidence type="ECO:0000259" key="3">
    <source>
        <dbReference type="Pfam" id="PF24626"/>
    </source>
</evidence>
<feature type="region of interest" description="Disordered" evidence="1">
    <location>
        <begin position="353"/>
        <end position="394"/>
    </location>
</feature>
<feature type="domain" description="Reverse transcriptase Ty1/copia-type" evidence="2">
    <location>
        <begin position="525"/>
        <end position="634"/>
    </location>
</feature>
<dbReference type="SUPFAM" id="SSF53098">
    <property type="entry name" value="Ribonuclease H-like"/>
    <property type="match status" value="1"/>
</dbReference>
<dbReference type="Pfam" id="PF24626">
    <property type="entry name" value="SH3_Tf2-1"/>
    <property type="match status" value="1"/>
</dbReference>
<keyword evidence="4" id="KW-0808">Transferase</keyword>
<dbReference type="Gene3D" id="3.30.420.10">
    <property type="entry name" value="Ribonuclease H-like superfamily/Ribonuclease H"/>
    <property type="match status" value="2"/>
</dbReference>
<evidence type="ECO:0000259" key="2">
    <source>
        <dbReference type="Pfam" id="PF07727"/>
    </source>
</evidence>
<feature type="region of interest" description="Disordered" evidence="1">
    <location>
        <begin position="985"/>
        <end position="1024"/>
    </location>
</feature>
<feature type="compositionally biased region" description="Basic and acidic residues" evidence="1">
    <location>
        <begin position="986"/>
        <end position="995"/>
    </location>
</feature>
<gene>
    <name evidence="4" type="ORF">Tci_032528</name>
</gene>
<organism evidence="4">
    <name type="scientific">Tanacetum cinerariifolium</name>
    <name type="common">Dalmatian daisy</name>
    <name type="synonym">Chrysanthemum cinerariifolium</name>
    <dbReference type="NCBI Taxonomy" id="118510"/>
    <lineage>
        <taxon>Eukaryota</taxon>
        <taxon>Viridiplantae</taxon>
        <taxon>Streptophyta</taxon>
        <taxon>Embryophyta</taxon>
        <taxon>Tracheophyta</taxon>
        <taxon>Spermatophyta</taxon>
        <taxon>Magnoliopsida</taxon>
        <taxon>eudicotyledons</taxon>
        <taxon>Gunneridae</taxon>
        <taxon>Pentapetalae</taxon>
        <taxon>asterids</taxon>
        <taxon>campanulids</taxon>
        <taxon>Asterales</taxon>
        <taxon>Asteraceae</taxon>
        <taxon>Asteroideae</taxon>
        <taxon>Anthemideae</taxon>
        <taxon>Anthemidinae</taxon>
        <taxon>Tanacetum</taxon>
    </lineage>
</organism>
<feature type="compositionally biased region" description="Low complexity" evidence="1">
    <location>
        <begin position="374"/>
        <end position="387"/>
    </location>
</feature>
<feature type="compositionally biased region" description="Basic and acidic residues" evidence="1">
    <location>
        <begin position="315"/>
        <end position="335"/>
    </location>
</feature>
<dbReference type="CDD" id="cd00303">
    <property type="entry name" value="retropepsin_like"/>
    <property type="match status" value="1"/>
</dbReference>
<dbReference type="EMBL" id="BKCJ010004354">
    <property type="protein sequence ID" value="GEU60550.1"/>
    <property type="molecule type" value="Genomic_DNA"/>
</dbReference>
<dbReference type="InterPro" id="IPR013103">
    <property type="entry name" value="RVT_2"/>
</dbReference>
<dbReference type="InterPro" id="IPR021109">
    <property type="entry name" value="Peptidase_aspartic_dom_sf"/>
</dbReference>
<feature type="region of interest" description="Disordered" evidence="1">
    <location>
        <begin position="312"/>
        <end position="340"/>
    </location>
</feature>
<keyword evidence="4" id="KW-0695">RNA-directed DNA polymerase</keyword>
<dbReference type="InterPro" id="IPR012337">
    <property type="entry name" value="RNaseH-like_sf"/>
</dbReference>
<comment type="caution">
    <text evidence="4">The sequence shown here is derived from an EMBL/GenBank/DDBJ whole genome shotgun (WGS) entry which is preliminary data.</text>
</comment>
<dbReference type="PANTHER" id="PTHR45835">
    <property type="entry name" value="YALI0A06105P"/>
    <property type="match status" value="1"/>
</dbReference>
<keyword evidence="4" id="KW-0548">Nucleotidyltransferase</keyword>
<dbReference type="PANTHER" id="PTHR45835:SF103">
    <property type="entry name" value="RNA-DIRECTED DNA POLYMERASE"/>
    <property type="match status" value="1"/>
</dbReference>
<dbReference type="InterPro" id="IPR036397">
    <property type="entry name" value="RNaseH_sf"/>
</dbReference>
<sequence>MDFVTKLPKTQSGNDTIWVVVDRFTKSAHFLPMKETDPMDKLARLYLKEVVTRHGIPVSIICDRDPSKRTIQTLEDMLRACVIDFGNAWERHLPLVEFSYNNSYHASIKAAPFEALYGRKCRSSICWAEVGDTQLTGPELIHETTKKIVQIKQRIQVDRDRKKSYADVRRKPLEFQLNPRYIRPFKVLAKVGTVAYRLELPEQLSRVHSTFHVSNLKKCLSDEPLAISLDEVHIDDKLRFVEEPVEVLSSPENEKISFGRTKGVHREEEKPSYTMYSNHYSIPPLFYCDPFWGCYTDQHHIMLPLWSSTSSTYKSSDDKAEDDKPKDDTGSKTEGSDAMDSLSKEFEQGCMDQRGAAKAGRTNSFNTVSNPVNAASTSGTSSAGGPSSPHPDMFIPDDTLLYVDQYDSQIPDLEDATELKSAEADFNNMESFAVVSPIPIHMMHIDHPKDQILGDPYSVVQTRGMEKKSSGAYSFISYIHKQRRTNHKDYENCLLACFLLHMEPKKVAQALDDESWVEAMQDEWLQFSLQKNRYRRGIIDKNLFIKKDKDDIMLVHVYVDNIIFGSTKKSLCDEFKALMHKRFQMSSIEELTFFLGLQVKQSEEGIFISEDKYVAEILKKFDFSSVRTTSTPIETQKPLVKDEEAADVDVYLYRSMIGSFMYLTASRPDIMYLKGQPKLGLWYPRDSPFDLEAYLDSDYAGANLDRKSTTGEYVAAANCCGQEKVQVVASGAKKPWEDRMEQAIELTDLVPQTPHDSPLSGGHTPGSNKCSMTLMELMDLCTTLSQKVLDLEKVKTAQAKEVANLKKRVTKLKQRQSSRILGFHPFRPITSRRHSLGRKNVSKQGRKNLKSQQKFQDINDLVDEEVIVEDKGSGEKEGIIIEKKAKEKGVAFKDADDSARPIRSITTLQPLPTIDIKDKDADHELAARLTHKEQEKYIVEERSKLLAEFFETRKKQLAKERAEAIRSNPPTKTQLRNLMMTYLKHTGSEEDEKRVGSRKKSTAGSSSKQMSPKKQKVNDQESVDNDKELKKWLNVVPDDDKAIKYETLDVKIPIADFLDRQDVLDLHKIVMKRLPANDPKDFLTEPTLSPQHIDEFDLKDETSLSQCDEEEHNILNFNDRSKPRVEPFSIPIVMMADNRTMKEMLQAPTEGYGDAIVVPDILTIDKLTDTISNLVETFNKKMTTPATVKAVDETCVICGGAHPYYDCIATDRNISSACAITGTYNQGNTGFRPQVFATQSDFQAYMKANDAVMKNMQTQMTSLTNSNIELKNMFGQFMKMNTASSLGLGSLPSNTVPNPQEDLKAIIARSGVTLAGPLVSPPSKEVEQEPETITDQVLIESTNNVPPLVVHPSPASTFSTPISFPKMPKVTKDTPKPTIPYPSRVTKQKLRKKDDNLALNFVETFRNLHFELSFADALLHMPKFALMFKSLLNNKEKPFDLATTPVNENCSAVILKKFLKKLGDPDKFLIPCDFPELDECLALADLGASINLMHLFIWRKLSLPELTSTQMILELADRSTTRPAGIAEDVFVKVGKFHFPTDFVVIDYVVDHRVPLILGRPFLRTERALIDVYGEELTLRVDDEAITFKVGQTSKYFYNDAESINQIDVIDVAYEEYVQEVLGFFNNSKSGSPTPTSDPIISSSSPSFTPFEGSDFILDEIETFLRTLNELSNLDYDYYDTEGDILYLEKLLNEDPSPNLPPMKTEDLKQVDVTMTKPSIDEPPEL</sequence>
<dbReference type="Pfam" id="PF07727">
    <property type="entry name" value="RVT_2"/>
    <property type="match status" value="1"/>
</dbReference>
<dbReference type="Gene3D" id="2.40.70.10">
    <property type="entry name" value="Acid Proteases"/>
    <property type="match status" value="1"/>
</dbReference>
<name>A0A6L2LHC9_TANCI</name>
<dbReference type="GO" id="GO:0003964">
    <property type="term" value="F:RNA-directed DNA polymerase activity"/>
    <property type="evidence" value="ECO:0007669"/>
    <property type="project" value="UniProtKB-KW"/>
</dbReference>
<dbReference type="GO" id="GO:0003676">
    <property type="term" value="F:nucleic acid binding"/>
    <property type="evidence" value="ECO:0007669"/>
    <property type="project" value="InterPro"/>
</dbReference>
<accession>A0A6L2LHC9</accession>
<reference evidence="4" key="1">
    <citation type="journal article" date="2019" name="Sci. Rep.">
        <title>Draft genome of Tanacetum cinerariifolium, the natural source of mosquito coil.</title>
        <authorList>
            <person name="Yamashiro T."/>
            <person name="Shiraishi A."/>
            <person name="Satake H."/>
            <person name="Nakayama K."/>
        </authorList>
    </citation>
    <scope>NUCLEOTIDE SEQUENCE</scope>
</reference>
<feature type="region of interest" description="Disordered" evidence="1">
    <location>
        <begin position="1697"/>
        <end position="1726"/>
    </location>
</feature>
<dbReference type="InterPro" id="IPR056924">
    <property type="entry name" value="SH3_Tf2-1"/>
</dbReference>
<feature type="domain" description="Tf2-1-like SH3-like" evidence="3">
    <location>
        <begin position="176"/>
        <end position="219"/>
    </location>
</feature>
<evidence type="ECO:0000313" key="4">
    <source>
        <dbReference type="EMBL" id="GEU60550.1"/>
    </source>
</evidence>